<evidence type="ECO:0000313" key="4">
    <source>
        <dbReference type="Proteomes" id="UP000586305"/>
    </source>
</evidence>
<proteinExistence type="inferred from homology"/>
<protein>
    <submittedName>
        <fullName evidence="3">Thioesterase</fullName>
    </submittedName>
</protein>
<sequence length="259" mass="29221">MSHLAATPWLHIPNPNPQATLKLICFPYAGGSTRSFSDWQSTLPQYVEQIMVSMPGRGSRFSEPPADCMDTLTDTLIEVLTPHLNCDFIFYGHSLGARVSFEILRKMHQRGLQTPCHFVASGSANPSKDRSKNCTHLLDDDAFIKKLKDLNGTPPAVLENEELMTLFMPVLRADFKLADTYRYTGSEQFPADLSVFAGEKDEITEQEQRDWQNYFSGKFTYKNFAGDHFFIDSHNTQVGAEVCAIIKDIYEDRILSHAG</sequence>
<feature type="domain" description="Thioesterase" evidence="2">
    <location>
        <begin position="22"/>
        <end position="238"/>
    </location>
</feature>
<name>A0A849VCB2_9GAMM</name>
<dbReference type="AlphaFoldDB" id="A0A849VCB2"/>
<dbReference type="Gene3D" id="3.40.50.1820">
    <property type="entry name" value="alpha/beta hydrolase"/>
    <property type="match status" value="1"/>
</dbReference>
<dbReference type="PANTHER" id="PTHR11487">
    <property type="entry name" value="THIOESTERASE"/>
    <property type="match status" value="1"/>
</dbReference>
<evidence type="ECO:0000256" key="1">
    <source>
        <dbReference type="ARBA" id="ARBA00007169"/>
    </source>
</evidence>
<evidence type="ECO:0000313" key="3">
    <source>
        <dbReference type="EMBL" id="NOU50468.1"/>
    </source>
</evidence>
<gene>
    <name evidence="3" type="ORF">HG263_07915</name>
</gene>
<dbReference type="SUPFAM" id="SSF53474">
    <property type="entry name" value="alpha/beta-Hydrolases"/>
    <property type="match status" value="1"/>
</dbReference>
<dbReference type="GO" id="GO:0008610">
    <property type="term" value="P:lipid biosynthetic process"/>
    <property type="evidence" value="ECO:0007669"/>
    <property type="project" value="TreeGrafter"/>
</dbReference>
<accession>A0A849VCB2</accession>
<dbReference type="PANTHER" id="PTHR11487:SF0">
    <property type="entry name" value="S-ACYL FATTY ACID SYNTHASE THIOESTERASE, MEDIUM CHAIN"/>
    <property type="match status" value="1"/>
</dbReference>
<dbReference type="RefSeq" id="WP_171625531.1">
    <property type="nucleotide sequence ID" value="NZ_JABBPG010000002.1"/>
</dbReference>
<comment type="similarity">
    <text evidence="1">Belongs to the thioesterase family.</text>
</comment>
<keyword evidence="4" id="KW-1185">Reference proteome</keyword>
<organism evidence="3 4">
    <name type="scientific">Pseudoalteromonas caenipelagi</name>
    <dbReference type="NCBI Taxonomy" id="2726988"/>
    <lineage>
        <taxon>Bacteria</taxon>
        <taxon>Pseudomonadati</taxon>
        <taxon>Pseudomonadota</taxon>
        <taxon>Gammaproteobacteria</taxon>
        <taxon>Alteromonadales</taxon>
        <taxon>Pseudoalteromonadaceae</taxon>
        <taxon>Pseudoalteromonas</taxon>
    </lineage>
</organism>
<dbReference type="Proteomes" id="UP000586305">
    <property type="component" value="Unassembled WGS sequence"/>
</dbReference>
<reference evidence="3 4" key="1">
    <citation type="submission" date="2020-04" db="EMBL/GenBank/DDBJ databases">
        <title>Pseudoalteromonas caenipelagi sp. nov., isolated from a tidal flat.</title>
        <authorList>
            <person name="Park S."/>
            <person name="Yoon J.-H."/>
        </authorList>
    </citation>
    <scope>NUCLEOTIDE SEQUENCE [LARGE SCALE GENOMIC DNA]</scope>
    <source>
        <strain evidence="3 4">JBTF-M23</strain>
    </source>
</reference>
<dbReference type="InterPro" id="IPR029058">
    <property type="entry name" value="AB_hydrolase_fold"/>
</dbReference>
<dbReference type="InterPro" id="IPR001031">
    <property type="entry name" value="Thioesterase"/>
</dbReference>
<dbReference type="Pfam" id="PF00975">
    <property type="entry name" value="Thioesterase"/>
    <property type="match status" value="1"/>
</dbReference>
<dbReference type="InterPro" id="IPR012223">
    <property type="entry name" value="TEII"/>
</dbReference>
<comment type="caution">
    <text evidence="3">The sequence shown here is derived from an EMBL/GenBank/DDBJ whole genome shotgun (WGS) entry which is preliminary data.</text>
</comment>
<evidence type="ECO:0000259" key="2">
    <source>
        <dbReference type="Pfam" id="PF00975"/>
    </source>
</evidence>
<dbReference type="EMBL" id="JABBPG010000002">
    <property type="protein sequence ID" value="NOU50468.1"/>
    <property type="molecule type" value="Genomic_DNA"/>
</dbReference>